<dbReference type="AlphaFoldDB" id="A0AAD5RMW2"/>
<keyword evidence="2" id="KW-0732">Signal</keyword>
<dbReference type="EMBL" id="JAKWBI020000202">
    <property type="protein sequence ID" value="KAJ2899276.1"/>
    <property type="molecule type" value="Genomic_DNA"/>
</dbReference>
<protein>
    <submittedName>
        <fullName evidence="3">Uncharacterized protein</fullName>
    </submittedName>
</protein>
<gene>
    <name evidence="3" type="ORF">MKZ38_003326</name>
</gene>
<evidence type="ECO:0000313" key="4">
    <source>
        <dbReference type="Proteomes" id="UP001201980"/>
    </source>
</evidence>
<sequence length="305" mass="31880">MHLAKLLIPLAVVLAGEVSVVLAHGDGGNSTSASSQCRTMSKLSRLIDTANNATRLDDKSDGNATRAAEIQARASAAVDTLTELQSNDTLVAACAQRAAVEDMEDDCKLASKLEKEIEKASSGDSNSTDSKRITRRAHNQPLTPGLFPVLAVRRKHSGNETIDLAAAQETLSALSSNETLQQFCAARATAEDCSKMAKLTKIVDMASNDTLLEEKFGDDSDKLARLQAKATEAESELGELTGNSTLVGICDAQAETENAGTETDDAEEVTTTDGGESAATALSRPIGLAGSVMGMLGVGAFMVFL</sequence>
<accession>A0AAD5RMW2</accession>
<feature type="chain" id="PRO_5042097829" evidence="2">
    <location>
        <begin position="24"/>
        <end position="305"/>
    </location>
</feature>
<evidence type="ECO:0000313" key="3">
    <source>
        <dbReference type="EMBL" id="KAJ2899276.1"/>
    </source>
</evidence>
<proteinExistence type="predicted"/>
<evidence type="ECO:0000256" key="2">
    <source>
        <dbReference type="SAM" id="SignalP"/>
    </source>
</evidence>
<name>A0AAD5RMW2_9PEZI</name>
<feature type="signal peptide" evidence="2">
    <location>
        <begin position="1"/>
        <end position="23"/>
    </location>
</feature>
<feature type="region of interest" description="Disordered" evidence="1">
    <location>
        <begin position="116"/>
        <end position="141"/>
    </location>
</feature>
<organism evidence="3 4">
    <name type="scientific">Zalerion maritima</name>
    <dbReference type="NCBI Taxonomy" id="339359"/>
    <lineage>
        <taxon>Eukaryota</taxon>
        <taxon>Fungi</taxon>
        <taxon>Dikarya</taxon>
        <taxon>Ascomycota</taxon>
        <taxon>Pezizomycotina</taxon>
        <taxon>Sordariomycetes</taxon>
        <taxon>Lulworthiomycetidae</taxon>
        <taxon>Lulworthiales</taxon>
        <taxon>Lulworthiaceae</taxon>
        <taxon>Zalerion</taxon>
    </lineage>
</organism>
<comment type="caution">
    <text evidence="3">The sequence shown here is derived from an EMBL/GenBank/DDBJ whole genome shotgun (WGS) entry which is preliminary data.</text>
</comment>
<evidence type="ECO:0000256" key="1">
    <source>
        <dbReference type="SAM" id="MobiDB-lite"/>
    </source>
</evidence>
<reference evidence="3" key="1">
    <citation type="submission" date="2022-07" db="EMBL/GenBank/DDBJ databases">
        <title>Draft genome sequence of Zalerion maritima ATCC 34329, a (micro)plastics degrading marine fungus.</title>
        <authorList>
            <person name="Paco A."/>
            <person name="Goncalves M.F.M."/>
            <person name="Rocha-Santos T.A.P."/>
            <person name="Alves A."/>
        </authorList>
    </citation>
    <scope>NUCLEOTIDE SEQUENCE</scope>
    <source>
        <strain evidence="3">ATCC 34329</strain>
    </source>
</reference>
<feature type="region of interest" description="Disordered" evidence="1">
    <location>
        <begin position="256"/>
        <end position="278"/>
    </location>
</feature>
<dbReference type="Proteomes" id="UP001201980">
    <property type="component" value="Unassembled WGS sequence"/>
</dbReference>
<keyword evidence="4" id="KW-1185">Reference proteome</keyword>